<dbReference type="PRINTS" id="PR00344">
    <property type="entry name" value="BCTRLSENSOR"/>
</dbReference>
<evidence type="ECO:0000313" key="8">
    <source>
        <dbReference type="EMBL" id="GIL40251.1"/>
    </source>
</evidence>
<dbReference type="InterPro" id="IPR003594">
    <property type="entry name" value="HATPase_dom"/>
</dbReference>
<dbReference type="SUPFAM" id="SSF55874">
    <property type="entry name" value="ATPase domain of HSP90 chaperone/DNA topoisomerase II/histidine kinase"/>
    <property type="match status" value="1"/>
</dbReference>
<keyword evidence="8" id="KW-0418">Kinase</keyword>
<dbReference type="InterPro" id="IPR036097">
    <property type="entry name" value="HisK_dim/P_sf"/>
</dbReference>
<sequence length="563" mass="60403">MTDSNTDPGRVLILAPVGRDAPVLAGMLQGAGIEADVTSDIDALVAQLDSGAGAAIIAIEALRRGDPRPLSRWIAQQPAWSDFPFVLLTHRGAANTPDLTGNYAAMLGNVTLLERPLHVVTLLSAAKQALRARSRQLQAAAQFAARERAEAEARELAQTLEQRVAERTRELADANDRLTAEIAERERTEAALAHAQKMEAIGQLTGGVAHDFNNLLTAVIGNLDLLEARLQESPLRRMVEQSLRAAERGAKLTSQLLAFSRKQRLTPMPVDVDRLLANHVDLLARTLGPSVRIETVLGAGGAPAMADATQLELAILNLAINARDAMPGGGTLRIETAAFDGSTADLAEGHWVTIAIRDDGVGMEKEILQRVFEPFFTTKETGKGSGLGLSQVYGFAKQSDGSVAIESTPGAGTTVRIVLPRAATQTATVTPLRADIVPQRPGARILVVDDDEDVRVTIVELLQQLGYRVIAAADGLTALNLLQREQGIELLLTDVAMPEINGVETARRARLMRPHLRVLFVSGYADLAQFGSDLADQDVLKKPYRLSELATRIDHALSVAKQA</sequence>
<comment type="caution">
    <text evidence="8">The sequence shown here is derived from an EMBL/GenBank/DDBJ whole genome shotgun (WGS) entry which is preliminary data.</text>
</comment>
<accession>A0A8S8XED7</accession>
<organism evidence="8 9">
    <name type="scientific">Roseiterribacter gracilis</name>
    <dbReference type="NCBI Taxonomy" id="2812848"/>
    <lineage>
        <taxon>Bacteria</taxon>
        <taxon>Pseudomonadati</taxon>
        <taxon>Pseudomonadota</taxon>
        <taxon>Alphaproteobacteria</taxon>
        <taxon>Rhodospirillales</taxon>
        <taxon>Roseiterribacteraceae</taxon>
        <taxon>Roseiterribacter</taxon>
    </lineage>
</organism>
<gene>
    <name evidence="8" type="ORF">TMPK1_24880</name>
</gene>
<dbReference type="Gene3D" id="1.10.287.130">
    <property type="match status" value="1"/>
</dbReference>
<dbReference type="PANTHER" id="PTHR43065">
    <property type="entry name" value="SENSOR HISTIDINE KINASE"/>
    <property type="match status" value="1"/>
</dbReference>
<dbReference type="AlphaFoldDB" id="A0A8S8XED7"/>
<dbReference type="EMBL" id="BOPV01000001">
    <property type="protein sequence ID" value="GIL40251.1"/>
    <property type="molecule type" value="Genomic_DNA"/>
</dbReference>
<keyword evidence="3 4" id="KW-0597">Phosphoprotein</keyword>
<evidence type="ECO:0000256" key="4">
    <source>
        <dbReference type="PROSITE-ProRule" id="PRU00169"/>
    </source>
</evidence>
<dbReference type="EC" id="2.7.13.3" evidence="2"/>
<feature type="domain" description="Histidine kinase" evidence="6">
    <location>
        <begin position="207"/>
        <end position="423"/>
    </location>
</feature>
<feature type="domain" description="Response regulatory" evidence="7">
    <location>
        <begin position="444"/>
        <end position="557"/>
    </location>
</feature>
<dbReference type="InterPro" id="IPR036890">
    <property type="entry name" value="HATPase_C_sf"/>
</dbReference>
<dbReference type="Proteomes" id="UP000681075">
    <property type="component" value="Unassembled WGS sequence"/>
</dbReference>
<dbReference type="Pfam" id="PF00512">
    <property type="entry name" value="HisKA"/>
    <property type="match status" value="1"/>
</dbReference>
<dbReference type="InterPro" id="IPR003661">
    <property type="entry name" value="HisK_dim/P_dom"/>
</dbReference>
<keyword evidence="9" id="KW-1185">Reference proteome</keyword>
<dbReference type="Pfam" id="PF02518">
    <property type="entry name" value="HATPase_c"/>
    <property type="match status" value="1"/>
</dbReference>
<name>A0A8S8XED7_9PROT</name>
<keyword evidence="8" id="KW-0808">Transferase</keyword>
<dbReference type="PROSITE" id="PS50110">
    <property type="entry name" value="RESPONSE_REGULATORY"/>
    <property type="match status" value="1"/>
</dbReference>
<protein>
    <recommendedName>
        <fullName evidence="2">histidine kinase</fullName>
        <ecNumber evidence="2">2.7.13.3</ecNumber>
    </recommendedName>
</protein>
<dbReference type="InterPro" id="IPR001789">
    <property type="entry name" value="Sig_transdc_resp-reg_receiver"/>
</dbReference>
<evidence type="ECO:0000313" key="9">
    <source>
        <dbReference type="Proteomes" id="UP000681075"/>
    </source>
</evidence>
<feature type="coiled-coil region" evidence="5">
    <location>
        <begin position="127"/>
        <end position="191"/>
    </location>
</feature>
<dbReference type="PANTHER" id="PTHR43065:SF42">
    <property type="entry name" value="TWO-COMPONENT SENSOR PPRA"/>
    <property type="match status" value="1"/>
</dbReference>
<evidence type="ECO:0000256" key="5">
    <source>
        <dbReference type="SAM" id="Coils"/>
    </source>
</evidence>
<reference evidence="8" key="1">
    <citation type="submission" date="2021-02" db="EMBL/GenBank/DDBJ databases">
        <title>Genome sequence of Rhodospirillales sp. strain TMPK1 isolated from soil.</title>
        <authorList>
            <person name="Nakai R."/>
            <person name="Kusada H."/>
            <person name="Tamaki H."/>
        </authorList>
    </citation>
    <scope>NUCLEOTIDE SEQUENCE</scope>
    <source>
        <strain evidence="8">TMPK1</strain>
    </source>
</reference>
<dbReference type="SMART" id="SM00388">
    <property type="entry name" value="HisKA"/>
    <property type="match status" value="1"/>
</dbReference>
<evidence type="ECO:0000259" key="7">
    <source>
        <dbReference type="PROSITE" id="PS50110"/>
    </source>
</evidence>
<dbReference type="Gene3D" id="3.40.50.2300">
    <property type="match status" value="1"/>
</dbReference>
<evidence type="ECO:0000256" key="1">
    <source>
        <dbReference type="ARBA" id="ARBA00000085"/>
    </source>
</evidence>
<dbReference type="SMART" id="SM00448">
    <property type="entry name" value="REC"/>
    <property type="match status" value="1"/>
</dbReference>
<dbReference type="GO" id="GO:0000155">
    <property type="term" value="F:phosphorelay sensor kinase activity"/>
    <property type="evidence" value="ECO:0007669"/>
    <property type="project" value="InterPro"/>
</dbReference>
<evidence type="ECO:0000259" key="6">
    <source>
        <dbReference type="PROSITE" id="PS50109"/>
    </source>
</evidence>
<dbReference type="SMART" id="SM00387">
    <property type="entry name" value="HATPase_c"/>
    <property type="match status" value="1"/>
</dbReference>
<dbReference type="Gene3D" id="3.30.565.10">
    <property type="entry name" value="Histidine kinase-like ATPase, C-terminal domain"/>
    <property type="match status" value="1"/>
</dbReference>
<dbReference type="InterPro" id="IPR004358">
    <property type="entry name" value="Sig_transdc_His_kin-like_C"/>
</dbReference>
<evidence type="ECO:0000256" key="2">
    <source>
        <dbReference type="ARBA" id="ARBA00012438"/>
    </source>
</evidence>
<dbReference type="PROSITE" id="PS50109">
    <property type="entry name" value="HIS_KIN"/>
    <property type="match status" value="1"/>
</dbReference>
<dbReference type="InterPro" id="IPR005467">
    <property type="entry name" value="His_kinase_dom"/>
</dbReference>
<keyword evidence="5" id="KW-0175">Coiled coil</keyword>
<dbReference type="SUPFAM" id="SSF52172">
    <property type="entry name" value="CheY-like"/>
    <property type="match status" value="1"/>
</dbReference>
<feature type="modified residue" description="4-aspartylphosphate" evidence="4">
    <location>
        <position position="494"/>
    </location>
</feature>
<dbReference type="RefSeq" id="WP_420243358.1">
    <property type="nucleotide sequence ID" value="NZ_BOPV01000001.1"/>
</dbReference>
<evidence type="ECO:0000256" key="3">
    <source>
        <dbReference type="ARBA" id="ARBA00022553"/>
    </source>
</evidence>
<dbReference type="CDD" id="cd00082">
    <property type="entry name" value="HisKA"/>
    <property type="match status" value="1"/>
</dbReference>
<comment type="catalytic activity">
    <reaction evidence="1">
        <text>ATP + protein L-histidine = ADP + protein N-phospho-L-histidine.</text>
        <dbReference type="EC" id="2.7.13.3"/>
    </reaction>
</comment>
<dbReference type="InterPro" id="IPR011006">
    <property type="entry name" value="CheY-like_superfamily"/>
</dbReference>
<dbReference type="Pfam" id="PF00072">
    <property type="entry name" value="Response_reg"/>
    <property type="match status" value="1"/>
</dbReference>
<dbReference type="SUPFAM" id="SSF47384">
    <property type="entry name" value="Homodimeric domain of signal transducing histidine kinase"/>
    <property type="match status" value="1"/>
</dbReference>
<proteinExistence type="predicted"/>